<dbReference type="Proteomes" id="UP000298173">
    <property type="component" value="Unassembled WGS sequence"/>
</dbReference>
<dbReference type="InterPro" id="IPR015919">
    <property type="entry name" value="Cadherin-like_sf"/>
</dbReference>
<evidence type="ECO:0000313" key="2">
    <source>
        <dbReference type="Proteomes" id="UP000298173"/>
    </source>
</evidence>
<accession>A0A4R8UUZ5</accession>
<dbReference type="GO" id="GO:0016020">
    <property type="term" value="C:membrane"/>
    <property type="evidence" value="ECO:0007669"/>
    <property type="project" value="InterPro"/>
</dbReference>
<reference evidence="1 2" key="1">
    <citation type="submission" date="2019-03" db="EMBL/GenBank/DDBJ databases">
        <title>Genomics of glacier-inhabiting Cryobacterium strains.</title>
        <authorList>
            <person name="Liu Q."/>
            <person name="Xin Y.-H."/>
        </authorList>
    </citation>
    <scope>NUCLEOTIDE SEQUENCE [LARGE SCALE GENOMIC DNA]</scope>
    <source>
        <strain evidence="1 2">HLT2-23</strain>
    </source>
</reference>
<dbReference type="AlphaFoldDB" id="A0A4R8UUZ5"/>
<protein>
    <recommendedName>
        <fullName evidence="3">LPXTG cell wall anchor domain-containing protein</fullName>
    </recommendedName>
</protein>
<comment type="caution">
    <text evidence="1">The sequence shown here is derived from an EMBL/GenBank/DDBJ whole genome shotgun (WGS) entry which is preliminary data.</text>
</comment>
<dbReference type="PROSITE" id="PS00626">
    <property type="entry name" value="RCC1_2"/>
    <property type="match status" value="3"/>
</dbReference>
<dbReference type="SUPFAM" id="SSF50985">
    <property type="entry name" value="RCC1/BLIP-II"/>
    <property type="match status" value="1"/>
</dbReference>
<dbReference type="GO" id="GO:0005085">
    <property type="term" value="F:guanyl-nucleotide exchange factor activity"/>
    <property type="evidence" value="ECO:0007669"/>
    <property type="project" value="TreeGrafter"/>
</dbReference>
<dbReference type="SUPFAM" id="SSF49313">
    <property type="entry name" value="Cadherin-like"/>
    <property type="match status" value="1"/>
</dbReference>
<dbReference type="GO" id="GO:0005737">
    <property type="term" value="C:cytoplasm"/>
    <property type="evidence" value="ECO:0007669"/>
    <property type="project" value="TreeGrafter"/>
</dbReference>
<proteinExistence type="predicted"/>
<dbReference type="GO" id="GO:0005509">
    <property type="term" value="F:calcium ion binding"/>
    <property type="evidence" value="ECO:0007669"/>
    <property type="project" value="InterPro"/>
</dbReference>
<dbReference type="EMBL" id="SOEY01000023">
    <property type="protein sequence ID" value="TFB71843.1"/>
    <property type="molecule type" value="Genomic_DNA"/>
</dbReference>
<dbReference type="InterPro" id="IPR013783">
    <property type="entry name" value="Ig-like_fold"/>
</dbReference>
<dbReference type="PANTHER" id="PTHR45982:SF1">
    <property type="entry name" value="REGULATOR OF CHROMOSOME CONDENSATION"/>
    <property type="match status" value="1"/>
</dbReference>
<dbReference type="OrthoDB" id="904022at2"/>
<dbReference type="Gene3D" id="2.60.40.10">
    <property type="entry name" value="Immunoglobulins"/>
    <property type="match status" value="1"/>
</dbReference>
<dbReference type="Pfam" id="PF13540">
    <property type="entry name" value="RCC1_2"/>
    <property type="match status" value="6"/>
</dbReference>
<evidence type="ECO:0000313" key="1">
    <source>
        <dbReference type="EMBL" id="TFB71843.1"/>
    </source>
</evidence>
<keyword evidence="2" id="KW-1185">Reference proteome</keyword>
<dbReference type="Gene3D" id="2.130.10.30">
    <property type="entry name" value="Regulator of chromosome condensation 1/beta-lactamase-inhibitor protein II"/>
    <property type="match status" value="2"/>
</dbReference>
<dbReference type="InterPro" id="IPR051553">
    <property type="entry name" value="Ran_GTPase-activating"/>
</dbReference>
<dbReference type="InterPro" id="IPR009091">
    <property type="entry name" value="RCC1/BLIP-II"/>
</dbReference>
<sequence>MPAGGHIVRFTNSGVPLSAAFLMSRMRVRRRAAVGRFLVASAVASALLMGTGLQTAAAAPVGVPTGESGTVTGWGGNWDGQQDQPTDLTDVTAIAAGSNHSLALTAGGTVVAWGSNGEGQSTVPTGLTDVTAISARLNHSLALKSDGTVVAWGSNDFGQSNVPTGLVDVTAIASGLWFNVALKSDGTVVAWGNNSYGQLNVPNGLTGVTAISAGGYHTVALTGAGTTVVWGNNDYDQLAVPSGLTGVTAVATGEHHSLALTEAGTIVSWGLASTGATTVPADLPEVVAIAAGNYYSMALTRDGTVRTWGSNPGVVPDGLNGVIALAGGYSHALALVADVPAFTADAPSLGLVAGSPVSYQFATENAATFVSANPLPSGLTLTSGGLLAGTITEVGEYDVQVVATSGIRSTNGTTHTFVVTAGALAELVVTPPEVGFVSIAGQPLTFAVAGEDAFGNATSVAASYTTSLVGSDFADVIDGDTITFYKAGVRTVTVTVGSVSTSFDVEIAASATSAVELASSSMTAIVDDTITLSLNGTDAYGNETGDLASQAVFTSDWASDVIDGATVRFTHASVHTLTGTFGGLTSTVAIELSDPVGVAAALAAAQKAAEQAATSVEQTAVLAQAGSNPAPGVLAGGMLLVLGLALCLRRRVVA</sequence>
<evidence type="ECO:0008006" key="3">
    <source>
        <dbReference type="Google" id="ProtNLM"/>
    </source>
</evidence>
<organism evidence="1 2">
    <name type="scientific">Cryobacterium glaciale</name>
    <dbReference type="NCBI Taxonomy" id="1259145"/>
    <lineage>
        <taxon>Bacteria</taxon>
        <taxon>Bacillati</taxon>
        <taxon>Actinomycetota</taxon>
        <taxon>Actinomycetes</taxon>
        <taxon>Micrococcales</taxon>
        <taxon>Microbacteriaceae</taxon>
        <taxon>Cryobacterium</taxon>
    </lineage>
</organism>
<dbReference type="PANTHER" id="PTHR45982">
    <property type="entry name" value="REGULATOR OF CHROMOSOME CONDENSATION"/>
    <property type="match status" value="1"/>
</dbReference>
<dbReference type="PROSITE" id="PS50012">
    <property type="entry name" value="RCC1_3"/>
    <property type="match status" value="6"/>
</dbReference>
<gene>
    <name evidence="1" type="ORF">E3O06_11305</name>
</gene>
<name>A0A4R8UUZ5_9MICO</name>
<dbReference type="GO" id="GO:0005975">
    <property type="term" value="P:carbohydrate metabolic process"/>
    <property type="evidence" value="ECO:0007669"/>
    <property type="project" value="UniProtKB-ARBA"/>
</dbReference>
<dbReference type="InterPro" id="IPR000408">
    <property type="entry name" value="Reg_chr_condens"/>
</dbReference>